<dbReference type="Proteomes" id="UP001415857">
    <property type="component" value="Unassembled WGS sequence"/>
</dbReference>
<evidence type="ECO:0000256" key="1">
    <source>
        <dbReference type="ARBA" id="ARBA00004123"/>
    </source>
</evidence>
<feature type="compositionally biased region" description="Basic and acidic residues" evidence="4">
    <location>
        <begin position="43"/>
        <end position="55"/>
    </location>
</feature>
<dbReference type="GO" id="GO:0010112">
    <property type="term" value="P:regulation of systemic acquired resistance"/>
    <property type="evidence" value="ECO:0007669"/>
    <property type="project" value="InterPro"/>
</dbReference>
<feature type="region of interest" description="Disordered" evidence="4">
    <location>
        <begin position="73"/>
        <end position="105"/>
    </location>
</feature>
<proteinExistence type="inferred from homology"/>
<evidence type="ECO:0000256" key="4">
    <source>
        <dbReference type="SAM" id="MobiDB-lite"/>
    </source>
</evidence>
<evidence type="ECO:0000313" key="6">
    <source>
        <dbReference type="Proteomes" id="UP001415857"/>
    </source>
</evidence>
<accession>A0AAP0N3P1</accession>
<evidence type="ECO:0000256" key="2">
    <source>
        <dbReference type="ARBA" id="ARBA00009937"/>
    </source>
</evidence>
<evidence type="ECO:0000256" key="3">
    <source>
        <dbReference type="ARBA" id="ARBA00023242"/>
    </source>
</evidence>
<keyword evidence="3" id="KW-0539">Nucleus</keyword>
<dbReference type="Pfam" id="PF15699">
    <property type="entry name" value="NPR1_interact"/>
    <property type="match status" value="1"/>
</dbReference>
<reference evidence="5 6" key="1">
    <citation type="journal article" date="2024" name="Plant J.">
        <title>Genome sequences and population genomics reveal climatic adaptation and genomic divergence between two closely related sweetgum species.</title>
        <authorList>
            <person name="Xu W.Q."/>
            <person name="Ren C.Q."/>
            <person name="Zhang X.Y."/>
            <person name="Comes H.P."/>
            <person name="Liu X.H."/>
            <person name="Li Y.G."/>
            <person name="Kettle C.J."/>
            <person name="Jalonen R."/>
            <person name="Gaisberger H."/>
            <person name="Ma Y.Z."/>
            <person name="Qiu Y.X."/>
        </authorList>
    </citation>
    <scope>NUCLEOTIDE SEQUENCE [LARGE SCALE GENOMIC DNA]</scope>
    <source>
        <strain evidence="5">Hangzhou</strain>
    </source>
</reference>
<dbReference type="EMBL" id="JBBPBK010000331">
    <property type="protein sequence ID" value="KAK9265688.1"/>
    <property type="molecule type" value="Genomic_DNA"/>
</dbReference>
<feature type="compositionally biased region" description="Polar residues" evidence="4">
    <location>
        <begin position="74"/>
        <end position="87"/>
    </location>
</feature>
<comment type="caution">
    <text evidence="5">The sequence shown here is derived from an EMBL/GenBank/DDBJ whole genome shotgun (WGS) entry which is preliminary data.</text>
</comment>
<comment type="subcellular location">
    <subcellularLocation>
        <location evidence="1">Nucleus</location>
    </subcellularLocation>
</comment>
<comment type="similarity">
    <text evidence="2">Belongs to the NPR1-interactor family.</text>
</comment>
<dbReference type="AlphaFoldDB" id="A0AAP0N3P1"/>
<keyword evidence="6" id="KW-1185">Reference proteome</keyword>
<gene>
    <name evidence="5" type="ORF">L1049_012577</name>
</gene>
<feature type="compositionally biased region" description="Basic and acidic residues" evidence="4">
    <location>
        <begin position="88"/>
        <end position="99"/>
    </location>
</feature>
<evidence type="ECO:0000313" key="5">
    <source>
        <dbReference type="EMBL" id="KAK9265688.1"/>
    </source>
</evidence>
<dbReference type="GO" id="GO:0005634">
    <property type="term" value="C:nucleus"/>
    <property type="evidence" value="ECO:0007669"/>
    <property type="project" value="UniProtKB-SubCell"/>
</dbReference>
<dbReference type="InterPro" id="IPR031425">
    <property type="entry name" value="NPR1/NH1-interacting"/>
</dbReference>
<protein>
    <submittedName>
        <fullName evidence="5">Uncharacterized protein</fullName>
    </submittedName>
</protein>
<dbReference type="PANTHER" id="PTHR33669">
    <property type="entry name" value="PROTEIN NEGATIVE REGULATOR OF RESISTANCE"/>
    <property type="match status" value="1"/>
</dbReference>
<feature type="region of interest" description="Disordered" evidence="4">
    <location>
        <begin position="34"/>
        <end position="57"/>
    </location>
</feature>
<sequence>MEGGGAKSQSVDEEEEKKIDAFFALIRNIRDAHDQLVGGSNESKAKGNKQEKEMKSTWIPSFKLEDFKDDAQVVRSTSPMLPSSSGNEEQRKTEKREELDLNLSL</sequence>
<dbReference type="PANTHER" id="PTHR33669:SF13">
    <property type="match status" value="1"/>
</dbReference>
<name>A0AAP0N3P1_LIQFO</name>
<organism evidence="5 6">
    <name type="scientific">Liquidambar formosana</name>
    <name type="common">Formosan gum</name>
    <dbReference type="NCBI Taxonomy" id="63359"/>
    <lineage>
        <taxon>Eukaryota</taxon>
        <taxon>Viridiplantae</taxon>
        <taxon>Streptophyta</taxon>
        <taxon>Embryophyta</taxon>
        <taxon>Tracheophyta</taxon>
        <taxon>Spermatophyta</taxon>
        <taxon>Magnoliopsida</taxon>
        <taxon>eudicotyledons</taxon>
        <taxon>Gunneridae</taxon>
        <taxon>Pentapetalae</taxon>
        <taxon>Saxifragales</taxon>
        <taxon>Altingiaceae</taxon>
        <taxon>Liquidambar</taxon>
    </lineage>
</organism>